<name>A0ABN7TU28_9BACL</name>
<evidence type="ECO:0000256" key="12">
    <source>
        <dbReference type="SAM" id="Phobius"/>
    </source>
</evidence>
<evidence type="ECO:0000259" key="13">
    <source>
        <dbReference type="PROSITE" id="PS50885"/>
    </source>
</evidence>
<dbReference type="CDD" id="cd12912">
    <property type="entry name" value="PDC2_MCP_like"/>
    <property type="match status" value="1"/>
</dbReference>
<keyword evidence="7" id="KW-0418">Kinase</keyword>
<dbReference type="Pfam" id="PF00672">
    <property type="entry name" value="HAMP"/>
    <property type="match status" value="1"/>
</dbReference>
<keyword evidence="15" id="KW-1185">Reference proteome</keyword>
<dbReference type="InterPro" id="IPR003594">
    <property type="entry name" value="HATPase_dom"/>
</dbReference>
<evidence type="ECO:0000256" key="4">
    <source>
        <dbReference type="ARBA" id="ARBA00022679"/>
    </source>
</evidence>
<comment type="subcellular location">
    <subcellularLocation>
        <location evidence="1">Cell membrane</location>
        <topology evidence="1">Multi-pass membrane protein</topology>
    </subcellularLocation>
</comment>
<dbReference type="Pfam" id="PF02518">
    <property type="entry name" value="HATPase_c"/>
    <property type="match status" value="1"/>
</dbReference>
<comment type="caution">
    <text evidence="14">The sequence shown here is derived from an EMBL/GenBank/DDBJ whole genome shotgun (WGS) entry which is preliminary data.</text>
</comment>
<dbReference type="InterPro" id="IPR050640">
    <property type="entry name" value="Bact_2-comp_sensor_kinase"/>
</dbReference>
<keyword evidence="2" id="KW-1003">Cell membrane</keyword>
<dbReference type="InterPro" id="IPR033479">
    <property type="entry name" value="dCache_1"/>
</dbReference>
<keyword evidence="8" id="KW-0067">ATP-binding</keyword>
<dbReference type="RefSeq" id="WP_230415586.1">
    <property type="nucleotide sequence ID" value="NZ_CAJVCE010000027.1"/>
</dbReference>
<evidence type="ECO:0000256" key="7">
    <source>
        <dbReference type="ARBA" id="ARBA00022777"/>
    </source>
</evidence>
<keyword evidence="6" id="KW-0547">Nucleotide-binding</keyword>
<evidence type="ECO:0000256" key="1">
    <source>
        <dbReference type="ARBA" id="ARBA00004651"/>
    </source>
</evidence>
<evidence type="ECO:0000256" key="2">
    <source>
        <dbReference type="ARBA" id="ARBA00022475"/>
    </source>
</evidence>
<dbReference type="Pfam" id="PF06580">
    <property type="entry name" value="His_kinase"/>
    <property type="match status" value="1"/>
</dbReference>
<keyword evidence="11 12" id="KW-0472">Membrane</keyword>
<dbReference type="SMART" id="SM00304">
    <property type="entry name" value="HAMP"/>
    <property type="match status" value="1"/>
</dbReference>
<proteinExistence type="predicted"/>
<dbReference type="CDD" id="cd06225">
    <property type="entry name" value="HAMP"/>
    <property type="match status" value="1"/>
</dbReference>
<gene>
    <name evidence="14" type="ORF">PAECIP111802_06242</name>
</gene>
<evidence type="ECO:0000313" key="15">
    <source>
        <dbReference type="Proteomes" id="UP000730618"/>
    </source>
</evidence>
<sequence length="607" mass="69598">MQTRWIRLSEWIQTFFLMRHLPLTVKLFLFSAFIVAVPLGLVGLISYERSADVLQSEANESSLQILEQVKSHVEYYVTDFEISTLRLLNHPDVVRLLKMRTLEEVQQSGIRKQVEQVLKNTTYSRSDISNITLMLDHLQTIDTAGFLSTVPAEELKKEYWYPGIPESGAPKLISRVIRYQDGRQEQVISIVRRVMSPYTLQPTGVMIVDINFKRIQEISEKVSIGRTGFMFILDSQNHYVYHPDLQLVGTPGPENEFPEMIKNDHGSFISADSPRSFLTYSRSPYLGWWLVTAIPYRELTDGITYIGHTIVWTIVITLAAAYLLGIGFAASLVRPIKRLRKYMRKVEVGDFSAGKLKVTSRDEIGQLTHGFNEMVKRLESLLEEIYFTRLRETEASLRQKETELKALQSQINPHFIYNSLETIRGMAFEHGMDDIAGMSASLAKLLRYNLKNDKPTVRLREELSFCEMYLRIQRYRFEERMTYELDVAEWAMEQPIVKFALQPIVENSMNHGIEPGIGRMQVQIGAYRDGNAYVVSVKDTGVGMKPEVLERIREDLECRDVLAGGEHIGISNVHRRIVYLYGPLYGVSVQSAEGTGTVVCIRLPFEQ</sequence>
<dbReference type="SMART" id="SM00387">
    <property type="entry name" value="HATPase_c"/>
    <property type="match status" value="1"/>
</dbReference>
<keyword evidence="5 12" id="KW-0812">Transmembrane</keyword>
<keyword evidence="10" id="KW-0902">Two-component regulatory system</keyword>
<reference evidence="14 15" key="1">
    <citation type="submission" date="2021-06" db="EMBL/GenBank/DDBJ databases">
        <authorList>
            <person name="Criscuolo A."/>
        </authorList>
    </citation>
    <scope>NUCLEOTIDE SEQUENCE [LARGE SCALE GENOMIC DNA]</scope>
    <source>
        <strain evidence="15">CIP 111802</strain>
    </source>
</reference>
<dbReference type="PANTHER" id="PTHR34220">
    <property type="entry name" value="SENSOR HISTIDINE KINASE YPDA"/>
    <property type="match status" value="1"/>
</dbReference>
<dbReference type="InterPro" id="IPR003660">
    <property type="entry name" value="HAMP_dom"/>
</dbReference>
<evidence type="ECO:0000256" key="9">
    <source>
        <dbReference type="ARBA" id="ARBA00022989"/>
    </source>
</evidence>
<protein>
    <recommendedName>
        <fullName evidence="13">HAMP domain-containing protein</fullName>
    </recommendedName>
</protein>
<dbReference type="Proteomes" id="UP000730618">
    <property type="component" value="Unassembled WGS sequence"/>
</dbReference>
<dbReference type="PANTHER" id="PTHR34220:SF11">
    <property type="entry name" value="SENSOR PROTEIN KINASE HPTS"/>
    <property type="match status" value="1"/>
</dbReference>
<keyword evidence="3" id="KW-0597">Phosphoprotein</keyword>
<evidence type="ECO:0000256" key="6">
    <source>
        <dbReference type="ARBA" id="ARBA00022741"/>
    </source>
</evidence>
<keyword evidence="4" id="KW-0808">Transferase</keyword>
<feature type="domain" description="HAMP" evidence="13">
    <location>
        <begin position="330"/>
        <end position="383"/>
    </location>
</feature>
<dbReference type="EMBL" id="CAJVCE010000027">
    <property type="protein sequence ID" value="CAG7655896.1"/>
    <property type="molecule type" value="Genomic_DNA"/>
</dbReference>
<dbReference type="Pfam" id="PF02743">
    <property type="entry name" value="dCache_1"/>
    <property type="match status" value="1"/>
</dbReference>
<dbReference type="InterPro" id="IPR010559">
    <property type="entry name" value="Sig_transdc_His_kin_internal"/>
</dbReference>
<organism evidence="14 15">
    <name type="scientific">Paenibacillus allorhizosphaerae</name>
    <dbReference type="NCBI Taxonomy" id="2849866"/>
    <lineage>
        <taxon>Bacteria</taxon>
        <taxon>Bacillati</taxon>
        <taxon>Bacillota</taxon>
        <taxon>Bacilli</taxon>
        <taxon>Bacillales</taxon>
        <taxon>Paenibacillaceae</taxon>
        <taxon>Paenibacillus</taxon>
    </lineage>
</organism>
<evidence type="ECO:0000256" key="5">
    <source>
        <dbReference type="ARBA" id="ARBA00022692"/>
    </source>
</evidence>
<feature type="transmembrane region" description="Helical" evidence="12">
    <location>
        <begin position="27"/>
        <end position="47"/>
    </location>
</feature>
<feature type="transmembrane region" description="Helical" evidence="12">
    <location>
        <begin position="310"/>
        <end position="333"/>
    </location>
</feature>
<evidence type="ECO:0000256" key="8">
    <source>
        <dbReference type="ARBA" id="ARBA00022840"/>
    </source>
</evidence>
<evidence type="ECO:0000256" key="11">
    <source>
        <dbReference type="ARBA" id="ARBA00023136"/>
    </source>
</evidence>
<evidence type="ECO:0000256" key="3">
    <source>
        <dbReference type="ARBA" id="ARBA00022553"/>
    </source>
</evidence>
<keyword evidence="9 12" id="KW-1133">Transmembrane helix</keyword>
<evidence type="ECO:0000313" key="14">
    <source>
        <dbReference type="EMBL" id="CAG7655896.1"/>
    </source>
</evidence>
<accession>A0ABN7TU28</accession>
<dbReference type="PROSITE" id="PS50885">
    <property type="entry name" value="HAMP"/>
    <property type="match status" value="1"/>
</dbReference>
<evidence type="ECO:0000256" key="10">
    <source>
        <dbReference type="ARBA" id="ARBA00023012"/>
    </source>
</evidence>